<feature type="chain" id="PRO_5003606875" evidence="2">
    <location>
        <begin position="22"/>
        <end position="358"/>
    </location>
</feature>
<name>H6RNL7_BLASD</name>
<evidence type="ECO:0000313" key="3">
    <source>
        <dbReference type="EMBL" id="CCG05165.1"/>
    </source>
</evidence>
<feature type="signal peptide" evidence="2">
    <location>
        <begin position="1"/>
        <end position="21"/>
    </location>
</feature>
<reference evidence="3 4" key="1">
    <citation type="journal article" date="2012" name="J. Bacteriol.">
        <title>Genome Sequence of Blastococcus saxobsidens DD2, a Stone-Inhabiting Bacterium.</title>
        <authorList>
            <person name="Chouaia B."/>
            <person name="Crotti E."/>
            <person name="Brusetti L."/>
            <person name="Daffonchio D."/>
            <person name="Essoussi I."/>
            <person name="Nouioui I."/>
            <person name="Sbissi I."/>
            <person name="Ghodhbane-Gtari F."/>
            <person name="Gtari M."/>
            <person name="Vacherie B."/>
            <person name="Barbe V."/>
            <person name="Medigue C."/>
            <person name="Gury J."/>
            <person name="Pujic P."/>
            <person name="Normand P."/>
        </authorList>
    </citation>
    <scope>NUCLEOTIDE SEQUENCE [LARGE SCALE GENOMIC DNA]</scope>
    <source>
        <strain evidence="3 4">DD2</strain>
    </source>
</reference>
<dbReference type="InterPro" id="IPR038404">
    <property type="entry name" value="TRAP_DctP_sf"/>
</dbReference>
<protein>
    <submittedName>
        <fullName evidence="3">TRAP-type C4-dicarboxylate transport system, Extracellular solute-binding protein</fullName>
    </submittedName>
</protein>
<sequence length="358" mass="38118">MSRGKSTRAGICLLAMTVATAACGSGDTDSGEETAAAEEVQIRVADQYSTEHPIAVASILPFMEEVERQSDGRITFEYFGSNELVEATDIPSAIQDGIADMGNLLYIGSVNPLMYVVQLPGLYADPETGAASEALLDFVTENENVAGTLDETGIHPLICLTTTNYQILTSGPVNSPQDLQGRQLRASGNVLPLSIDALGAVPVNLSINETYEAINRGVVDGVSISVPSVREYAFTEVAPNVVVNVNLGGFPVCYGISEGIWDELSPEDQELMTSVGREISRSAGEELAATVEEQIAEWESSGVTVVTFDEAERSAAADALSSVEERWIEDLEESGIADAGDAVEQWKTTLEEALEGER</sequence>
<dbReference type="Proteomes" id="UP000007517">
    <property type="component" value="Chromosome"/>
</dbReference>
<dbReference type="AlphaFoldDB" id="H6RNL7"/>
<organism evidence="3 4">
    <name type="scientific">Blastococcus saxobsidens (strain DD2)</name>
    <dbReference type="NCBI Taxonomy" id="1146883"/>
    <lineage>
        <taxon>Bacteria</taxon>
        <taxon>Bacillati</taxon>
        <taxon>Actinomycetota</taxon>
        <taxon>Actinomycetes</taxon>
        <taxon>Geodermatophilales</taxon>
        <taxon>Geodermatophilaceae</taxon>
        <taxon>Blastococcus</taxon>
    </lineage>
</organism>
<accession>H6RNL7</accession>
<evidence type="ECO:0000256" key="2">
    <source>
        <dbReference type="SAM" id="SignalP"/>
    </source>
</evidence>
<dbReference type="InterPro" id="IPR018389">
    <property type="entry name" value="DctP_fam"/>
</dbReference>
<dbReference type="EMBL" id="FO117623">
    <property type="protein sequence ID" value="CCG05165.1"/>
    <property type="molecule type" value="Genomic_DNA"/>
</dbReference>
<dbReference type="PANTHER" id="PTHR33376">
    <property type="match status" value="1"/>
</dbReference>
<gene>
    <name evidence="3" type="ordered locus">BLASA_4345</name>
</gene>
<dbReference type="OrthoDB" id="9815946at2"/>
<dbReference type="GO" id="GO:0055085">
    <property type="term" value="P:transmembrane transport"/>
    <property type="evidence" value="ECO:0007669"/>
    <property type="project" value="InterPro"/>
</dbReference>
<dbReference type="PANTHER" id="PTHR33376:SF15">
    <property type="entry name" value="BLL6794 PROTEIN"/>
    <property type="match status" value="1"/>
</dbReference>
<evidence type="ECO:0000313" key="4">
    <source>
        <dbReference type="Proteomes" id="UP000007517"/>
    </source>
</evidence>
<dbReference type="Gene3D" id="3.40.190.170">
    <property type="entry name" value="Bacterial extracellular solute-binding protein, family 7"/>
    <property type="match status" value="1"/>
</dbReference>
<proteinExistence type="predicted"/>
<keyword evidence="4" id="KW-1185">Reference proteome</keyword>
<keyword evidence="1 2" id="KW-0732">Signal</keyword>
<dbReference type="KEGG" id="bsd:BLASA_4345"/>
<dbReference type="PROSITE" id="PS51257">
    <property type="entry name" value="PROKAR_LIPOPROTEIN"/>
    <property type="match status" value="1"/>
</dbReference>
<dbReference type="HOGENOM" id="CLU_036176_2_2_11"/>
<dbReference type="NCBIfam" id="NF037995">
    <property type="entry name" value="TRAP_S1"/>
    <property type="match status" value="1"/>
</dbReference>
<dbReference type="eggNOG" id="COG1638">
    <property type="taxonomic scope" value="Bacteria"/>
</dbReference>
<dbReference type="STRING" id="1146883.BLASA_4345"/>
<dbReference type="Pfam" id="PF03480">
    <property type="entry name" value="DctP"/>
    <property type="match status" value="1"/>
</dbReference>
<evidence type="ECO:0000256" key="1">
    <source>
        <dbReference type="ARBA" id="ARBA00022729"/>
    </source>
</evidence>
<reference evidence="4" key="2">
    <citation type="submission" date="2012-02" db="EMBL/GenBank/DDBJ databases">
        <title>Complete genome sequence of Blastococcus saxobsidens strain DD2.</title>
        <authorList>
            <person name="Genoscope."/>
        </authorList>
    </citation>
    <scope>NUCLEOTIDE SEQUENCE [LARGE SCALE GENOMIC DNA]</scope>
    <source>
        <strain evidence="4">DD2</strain>
    </source>
</reference>